<feature type="compositionally biased region" description="Basic and acidic residues" evidence="1">
    <location>
        <begin position="22"/>
        <end position="39"/>
    </location>
</feature>
<dbReference type="EMBL" id="BAAASZ010000007">
    <property type="protein sequence ID" value="GAA2428932.1"/>
    <property type="molecule type" value="Genomic_DNA"/>
</dbReference>
<dbReference type="Proteomes" id="UP001501638">
    <property type="component" value="Unassembled WGS sequence"/>
</dbReference>
<accession>A0ABP5WMY1</accession>
<evidence type="ECO:0000313" key="2">
    <source>
        <dbReference type="EMBL" id="GAA2428932.1"/>
    </source>
</evidence>
<feature type="compositionally biased region" description="Basic residues" evidence="1">
    <location>
        <begin position="83"/>
        <end position="92"/>
    </location>
</feature>
<evidence type="ECO:0000313" key="3">
    <source>
        <dbReference type="Proteomes" id="UP001501638"/>
    </source>
</evidence>
<feature type="region of interest" description="Disordered" evidence="1">
    <location>
        <begin position="1"/>
        <end position="100"/>
    </location>
</feature>
<protein>
    <submittedName>
        <fullName evidence="2">Uncharacterized protein</fullName>
    </submittedName>
</protein>
<name>A0ABP5WMY1_9ACTN</name>
<reference evidence="3" key="1">
    <citation type="journal article" date="2019" name="Int. J. Syst. Evol. Microbiol.">
        <title>The Global Catalogue of Microorganisms (GCM) 10K type strain sequencing project: providing services to taxonomists for standard genome sequencing and annotation.</title>
        <authorList>
            <consortium name="The Broad Institute Genomics Platform"/>
            <consortium name="The Broad Institute Genome Sequencing Center for Infectious Disease"/>
            <person name="Wu L."/>
            <person name="Ma J."/>
        </authorList>
    </citation>
    <scope>NUCLEOTIDE SEQUENCE [LARGE SCALE GENOMIC DNA]</scope>
    <source>
        <strain evidence="3">JCM 6305</strain>
    </source>
</reference>
<keyword evidence="3" id="KW-1185">Reference proteome</keyword>
<evidence type="ECO:0000256" key="1">
    <source>
        <dbReference type="SAM" id="MobiDB-lite"/>
    </source>
</evidence>
<comment type="caution">
    <text evidence="2">The sequence shown here is derived from an EMBL/GenBank/DDBJ whole genome shotgun (WGS) entry which is preliminary data.</text>
</comment>
<sequence>MRRIAGLRVVSDKGDAPSARADGTDARSDARDRRNRFPWDRNGAMPALIDEVERGRVGNGGTGELGPTSSPPSLSRVPLARRAVFRTSRHGRPRDAAAHG</sequence>
<proteinExistence type="predicted"/>
<gene>
    <name evidence="2" type="ORF">GCM10010405_09550</name>
</gene>
<organism evidence="2 3">
    <name type="scientific">Streptomyces macrosporus</name>
    <dbReference type="NCBI Taxonomy" id="44032"/>
    <lineage>
        <taxon>Bacteria</taxon>
        <taxon>Bacillati</taxon>
        <taxon>Actinomycetota</taxon>
        <taxon>Actinomycetes</taxon>
        <taxon>Kitasatosporales</taxon>
        <taxon>Streptomycetaceae</taxon>
        <taxon>Streptomyces</taxon>
    </lineage>
</organism>